<evidence type="ECO:0000313" key="2">
    <source>
        <dbReference type="EMBL" id="OGB85068.1"/>
    </source>
</evidence>
<gene>
    <name evidence="2" type="ORF">A2994_00460</name>
</gene>
<dbReference type="PANTHER" id="PTHR32432">
    <property type="entry name" value="CELL DIVISION PROTEIN FTSA-RELATED"/>
    <property type="match status" value="1"/>
</dbReference>
<dbReference type="EMBL" id="METE01000011">
    <property type="protein sequence ID" value="OGB85068.1"/>
    <property type="molecule type" value="Genomic_DNA"/>
</dbReference>
<dbReference type="SMART" id="SM00842">
    <property type="entry name" value="FtsA"/>
    <property type="match status" value="1"/>
</dbReference>
<accession>A0A1F4PN53</accession>
<sequence>MAIDAGTNLVKCLVFARTGDDPAKILGKSVIPHAAGSMRGGMIINIPDAVVTFRQAVEAAAHQANVKPTSLLMSMPGDLVKSLVTTVHYHRAQPESHIDSGELKNIVYKAQLKAYEQMRQTMAKEQEEGSLDVKLINTTVVDMRVDGYKIANPLGFQGGTVTLSIFNVFAPLVHLGALQAIADELELDLISVAAGPYALTRCLTAHNENLSGIFIDVGAQTTDLVVVNEGGIAGIQNFAFGGNAFSRALALGLKLSDDKAEQIKLDYGNDLLDKRSKIKLQPILQAAALMWARGVTQGLREFTHLDVLPNRIFIGGGGAALPEIKNSLMTKAIAAELPFTKKPYPALIESTELHDITVSEGVSLDRSDLVVTGLVYLTIITETPEDVVGTILRRIALSMQV</sequence>
<dbReference type="InterPro" id="IPR050696">
    <property type="entry name" value="FtsA/MreB"/>
</dbReference>
<name>A0A1F4PN53_UNCK3</name>
<comment type="caution">
    <text evidence="2">The sequence shown here is derived from an EMBL/GenBank/DDBJ whole genome shotgun (WGS) entry which is preliminary data.</text>
</comment>
<protein>
    <recommendedName>
        <fullName evidence="1">SHS2 domain-containing protein</fullName>
    </recommendedName>
</protein>
<dbReference type="STRING" id="1798539.A2994_00460"/>
<dbReference type="Gene3D" id="3.30.420.40">
    <property type="match status" value="2"/>
</dbReference>
<reference evidence="2 3" key="1">
    <citation type="journal article" date="2016" name="Nat. Commun.">
        <title>Thousands of microbial genomes shed light on interconnected biogeochemical processes in an aquifer system.</title>
        <authorList>
            <person name="Anantharaman K."/>
            <person name="Brown C.T."/>
            <person name="Hug L.A."/>
            <person name="Sharon I."/>
            <person name="Castelle C.J."/>
            <person name="Probst A.J."/>
            <person name="Thomas B.C."/>
            <person name="Singh A."/>
            <person name="Wilkins M.J."/>
            <person name="Karaoz U."/>
            <person name="Brodie E.L."/>
            <person name="Williams K.H."/>
            <person name="Hubbard S.S."/>
            <person name="Banfield J.F."/>
        </authorList>
    </citation>
    <scope>NUCLEOTIDE SEQUENCE [LARGE SCALE GENOMIC DNA]</scope>
</reference>
<dbReference type="InterPro" id="IPR003494">
    <property type="entry name" value="SHS2_FtsA"/>
</dbReference>
<evidence type="ECO:0000259" key="1">
    <source>
        <dbReference type="SMART" id="SM00842"/>
    </source>
</evidence>
<organism evidence="2 3">
    <name type="scientific">candidate division Kazan bacterium RIFCSPLOWO2_01_FULL_48_13</name>
    <dbReference type="NCBI Taxonomy" id="1798539"/>
    <lineage>
        <taxon>Bacteria</taxon>
        <taxon>Bacteria division Kazan-3B-28</taxon>
    </lineage>
</organism>
<evidence type="ECO:0000313" key="3">
    <source>
        <dbReference type="Proteomes" id="UP000179010"/>
    </source>
</evidence>
<proteinExistence type="predicted"/>
<dbReference type="SUPFAM" id="SSF53067">
    <property type="entry name" value="Actin-like ATPase domain"/>
    <property type="match status" value="2"/>
</dbReference>
<dbReference type="Pfam" id="PF14450">
    <property type="entry name" value="FtsA"/>
    <property type="match status" value="1"/>
</dbReference>
<feature type="domain" description="SHS2" evidence="1">
    <location>
        <begin position="2"/>
        <end position="203"/>
    </location>
</feature>
<dbReference type="GO" id="GO:0051301">
    <property type="term" value="P:cell division"/>
    <property type="evidence" value="ECO:0007669"/>
    <property type="project" value="InterPro"/>
</dbReference>
<dbReference type="Proteomes" id="UP000179010">
    <property type="component" value="Unassembled WGS sequence"/>
</dbReference>
<dbReference type="AlphaFoldDB" id="A0A1F4PN53"/>
<dbReference type="InterPro" id="IPR043129">
    <property type="entry name" value="ATPase_NBD"/>
</dbReference>